<dbReference type="SUPFAM" id="SSF53790">
    <property type="entry name" value="Tetrapyrrole methylase"/>
    <property type="match status" value="2"/>
</dbReference>
<reference evidence="10" key="1">
    <citation type="journal article" date="2014" name="Int. J. Syst. Evol. Microbiol.">
        <title>Complete genome sequence of Corynebacterium casei LMG S-19264T (=DSM 44701T), isolated from a smear-ripened cheese.</title>
        <authorList>
            <consortium name="US DOE Joint Genome Institute (JGI-PGF)"/>
            <person name="Walter F."/>
            <person name="Albersmeier A."/>
            <person name="Kalinowski J."/>
            <person name="Ruckert C."/>
        </authorList>
    </citation>
    <scope>NUCLEOTIDE SEQUENCE</scope>
    <source>
        <strain evidence="10">CGMCC 4.7308</strain>
    </source>
</reference>
<dbReference type="Gene3D" id="3.40.1010.10">
    <property type="entry name" value="Cobalt-precorrin-4 Transmethylase, Domain 1"/>
    <property type="match status" value="2"/>
</dbReference>
<feature type="compositionally biased region" description="Low complexity" evidence="8">
    <location>
        <begin position="518"/>
        <end position="531"/>
    </location>
</feature>
<dbReference type="NCBIfam" id="TIGR01467">
    <property type="entry name" value="cobI_cbiL"/>
    <property type="match status" value="1"/>
</dbReference>
<keyword evidence="4 7" id="KW-0489">Methyltransferase</keyword>
<comment type="caution">
    <text evidence="10">The sequence shown here is derived from an EMBL/GenBank/DDBJ whole genome shotgun (WGS) entry which is preliminary data.</text>
</comment>
<dbReference type="Pfam" id="PF00590">
    <property type="entry name" value="TP_methylase"/>
    <property type="match status" value="2"/>
</dbReference>
<sequence>MTRKAARLIGAADVVAYFSGTHGRSIARSIAAELLPAGVAEEPLVYPVTTGDIDHPGGYPGAIDDFYDRSAARLAVHLAAGRTVVVLCEGDPLFYGSYMYLHDRLAPTFPAEVVPGVTSVSGAAAAAARPLVRHEDVLTVLPGTLPRAELARRLADTQGAAVLKLGRTFPAVRAALAEAGRLDDAVYVERASTAGQRVLPAGDVDPDAVPYFSMVLVPGADRRLARAAETGAAAPAPADPGPATGAPPGPVLVVGLGPGPDGWRTPEVDTALGQVRHVVGYAPYVSRVPQREGLQRHASGNTVELDRARHALELALAGDPVAVVSGGDAGVFGMASAVFEVLDGDTAGRYRDVPVRVLPGVTAAQAVAARAGAPLGGDYAVLSLSDRLKPWPVVERRLAAVAAADLVLAVYNPASRSRTGQVARMRDVLLAHRSPDVPVVIGRDVGRDGEELVVTTLGGLDPAVVDMRCLLIVGSSGTTAGEHGVWTRRFVPAGPDSRDDRAADRTGDGAGDPGGAGSATAPTGAAAVLRR</sequence>
<gene>
    <name evidence="10" type="primary">cobI</name>
    <name evidence="10" type="ORF">GCM10011594_01150</name>
</gene>
<evidence type="ECO:0000256" key="7">
    <source>
        <dbReference type="RuleBase" id="RU003960"/>
    </source>
</evidence>
<keyword evidence="5 7" id="KW-0808">Transferase</keyword>
<dbReference type="InterPro" id="IPR035996">
    <property type="entry name" value="4pyrrol_Methylase_sf"/>
</dbReference>
<dbReference type="InterPro" id="IPR051810">
    <property type="entry name" value="Precorrin_MeTrfase"/>
</dbReference>
<dbReference type="PANTHER" id="PTHR47036:SF1">
    <property type="entry name" value="COBALT-FACTOR III C(17)-METHYLTRANSFERASE-RELATED"/>
    <property type="match status" value="1"/>
</dbReference>
<feature type="compositionally biased region" description="Pro residues" evidence="8">
    <location>
        <begin position="237"/>
        <end position="249"/>
    </location>
</feature>
<dbReference type="NCBIfam" id="TIGR01466">
    <property type="entry name" value="cobJ_cbiH"/>
    <property type="match status" value="1"/>
</dbReference>
<feature type="region of interest" description="Disordered" evidence="8">
    <location>
        <begin position="486"/>
        <end position="531"/>
    </location>
</feature>
<proteinExistence type="inferred from homology"/>
<dbReference type="GO" id="GO:0032259">
    <property type="term" value="P:methylation"/>
    <property type="evidence" value="ECO:0007669"/>
    <property type="project" value="UniProtKB-KW"/>
</dbReference>
<feature type="domain" description="Tetrapyrrole methylase" evidence="9">
    <location>
        <begin position="251"/>
        <end position="460"/>
    </location>
</feature>
<dbReference type="InterPro" id="IPR006364">
    <property type="entry name" value="CobI/CbiL/CobIJ_dom"/>
</dbReference>
<feature type="domain" description="Tetrapyrrole methylase" evidence="9">
    <location>
        <begin position="1"/>
        <end position="199"/>
    </location>
</feature>
<keyword evidence="3" id="KW-0169">Cobalamin biosynthesis</keyword>
<dbReference type="GO" id="GO:0030788">
    <property type="term" value="F:precorrin-2 C20-methyltransferase activity"/>
    <property type="evidence" value="ECO:0007669"/>
    <property type="project" value="InterPro"/>
</dbReference>
<dbReference type="NCBIfam" id="NF004647">
    <property type="entry name" value="PRK05990.1"/>
    <property type="match status" value="1"/>
</dbReference>
<evidence type="ECO:0000313" key="10">
    <source>
        <dbReference type="EMBL" id="GGL85252.1"/>
    </source>
</evidence>
<evidence type="ECO:0000256" key="6">
    <source>
        <dbReference type="ARBA" id="ARBA00022691"/>
    </source>
</evidence>
<dbReference type="InterPro" id="IPR014777">
    <property type="entry name" value="4pyrrole_Mease_sub1"/>
</dbReference>
<organism evidence="10 11">
    <name type="scientific">Nakamurella endophytica</name>
    <dbReference type="NCBI Taxonomy" id="1748367"/>
    <lineage>
        <taxon>Bacteria</taxon>
        <taxon>Bacillati</taxon>
        <taxon>Actinomycetota</taxon>
        <taxon>Actinomycetes</taxon>
        <taxon>Nakamurellales</taxon>
        <taxon>Nakamurellaceae</taxon>
        <taxon>Nakamurella</taxon>
    </lineage>
</organism>
<evidence type="ECO:0000256" key="3">
    <source>
        <dbReference type="ARBA" id="ARBA00022573"/>
    </source>
</evidence>
<evidence type="ECO:0000259" key="9">
    <source>
        <dbReference type="Pfam" id="PF00590"/>
    </source>
</evidence>
<dbReference type="PANTHER" id="PTHR47036">
    <property type="entry name" value="COBALT-FACTOR III C(17)-METHYLTRANSFERASE-RELATED"/>
    <property type="match status" value="1"/>
</dbReference>
<evidence type="ECO:0000256" key="5">
    <source>
        <dbReference type="ARBA" id="ARBA00022679"/>
    </source>
</evidence>
<keyword evidence="11" id="KW-1185">Reference proteome</keyword>
<dbReference type="PROSITE" id="PS00840">
    <property type="entry name" value="SUMT_2"/>
    <property type="match status" value="1"/>
</dbReference>
<evidence type="ECO:0000256" key="2">
    <source>
        <dbReference type="ARBA" id="ARBA00005879"/>
    </source>
</evidence>
<accession>A0A917WAU7</accession>
<evidence type="ECO:0000256" key="4">
    <source>
        <dbReference type="ARBA" id="ARBA00022603"/>
    </source>
</evidence>
<evidence type="ECO:0000256" key="8">
    <source>
        <dbReference type="SAM" id="MobiDB-lite"/>
    </source>
</evidence>
<name>A0A917WAU7_9ACTN</name>
<reference evidence="10" key="2">
    <citation type="submission" date="2020-09" db="EMBL/GenBank/DDBJ databases">
        <authorList>
            <person name="Sun Q."/>
            <person name="Zhou Y."/>
        </authorList>
    </citation>
    <scope>NUCLEOTIDE SEQUENCE</scope>
    <source>
        <strain evidence="10">CGMCC 4.7308</strain>
    </source>
</reference>
<evidence type="ECO:0000256" key="1">
    <source>
        <dbReference type="ARBA" id="ARBA00004953"/>
    </source>
</evidence>
<keyword evidence="6" id="KW-0949">S-adenosyl-L-methionine</keyword>
<dbReference type="CDD" id="cd11645">
    <property type="entry name" value="Precorrin_2_C20_MT"/>
    <property type="match status" value="1"/>
</dbReference>
<dbReference type="InterPro" id="IPR012382">
    <property type="entry name" value="CobI/CbiL"/>
</dbReference>
<dbReference type="CDD" id="cd11646">
    <property type="entry name" value="Precorrin_3B_C17_MT"/>
    <property type="match status" value="1"/>
</dbReference>
<dbReference type="InterPro" id="IPR003043">
    <property type="entry name" value="Uropor_MeTrfase_CS"/>
</dbReference>
<dbReference type="AlphaFoldDB" id="A0A917WAU7"/>
<dbReference type="GO" id="GO:0009236">
    <property type="term" value="P:cobalamin biosynthetic process"/>
    <property type="evidence" value="ECO:0007669"/>
    <property type="project" value="UniProtKB-KW"/>
</dbReference>
<comment type="pathway">
    <text evidence="1">Cofactor biosynthesis; adenosylcobalamin biosynthesis.</text>
</comment>
<dbReference type="EMBL" id="BMNA01000001">
    <property type="protein sequence ID" value="GGL85252.1"/>
    <property type="molecule type" value="Genomic_DNA"/>
</dbReference>
<dbReference type="InterPro" id="IPR006363">
    <property type="entry name" value="Cbl_synth_CobJ/CibH_dom"/>
</dbReference>
<dbReference type="Proteomes" id="UP000655208">
    <property type="component" value="Unassembled WGS sequence"/>
</dbReference>
<dbReference type="Gene3D" id="3.30.950.10">
    <property type="entry name" value="Methyltransferase, Cobalt-precorrin-4 Transmethylase, Domain 2"/>
    <property type="match status" value="2"/>
</dbReference>
<dbReference type="InterPro" id="IPR014776">
    <property type="entry name" value="4pyrrole_Mease_sub2"/>
</dbReference>
<comment type="similarity">
    <text evidence="2 7">Belongs to the precorrin methyltransferase family.</text>
</comment>
<feature type="compositionally biased region" description="Basic and acidic residues" evidence="8">
    <location>
        <begin position="496"/>
        <end position="507"/>
    </location>
</feature>
<feature type="region of interest" description="Disordered" evidence="8">
    <location>
        <begin position="228"/>
        <end position="249"/>
    </location>
</feature>
<protein>
    <submittedName>
        <fullName evidence="10">Precorrin-3B C(17)-methyltransferase</fullName>
    </submittedName>
</protein>
<evidence type="ECO:0000313" key="11">
    <source>
        <dbReference type="Proteomes" id="UP000655208"/>
    </source>
</evidence>
<feature type="compositionally biased region" description="Gly residues" evidence="8">
    <location>
        <begin position="508"/>
        <end position="517"/>
    </location>
</feature>
<dbReference type="InterPro" id="IPR000878">
    <property type="entry name" value="4pyrrol_Mease"/>
</dbReference>